<feature type="domain" description="NADP-dependent oxidoreductase" evidence="2">
    <location>
        <begin position="15"/>
        <end position="320"/>
    </location>
</feature>
<dbReference type="FunFam" id="3.20.20.100:FF:000004">
    <property type="entry name" value="Oxidoreductase, aldo/keto reductase"/>
    <property type="match status" value="1"/>
</dbReference>
<organism evidence="3 4">
    <name type="scientific">Candidatus Acidulodesulfobacterium acidiphilum</name>
    <dbReference type="NCBI Taxonomy" id="2597224"/>
    <lineage>
        <taxon>Bacteria</taxon>
        <taxon>Deltaproteobacteria</taxon>
        <taxon>Candidatus Acidulodesulfobacterales</taxon>
        <taxon>Candidatus Acidulodesulfobacterium</taxon>
    </lineage>
</organism>
<dbReference type="InterPro" id="IPR050523">
    <property type="entry name" value="AKR_Detox_Biosynth"/>
</dbReference>
<accession>A0A520XGV0</accession>
<dbReference type="SUPFAM" id="SSF51430">
    <property type="entry name" value="NAD(P)-linked oxidoreductase"/>
    <property type="match status" value="1"/>
</dbReference>
<dbReference type="AlphaFoldDB" id="A0A520XGV0"/>
<dbReference type="InterPro" id="IPR036812">
    <property type="entry name" value="NAD(P)_OxRdtase_dom_sf"/>
</dbReference>
<dbReference type="Pfam" id="PF00248">
    <property type="entry name" value="Aldo_ket_red"/>
    <property type="match status" value="1"/>
</dbReference>
<comment type="caution">
    <text evidence="3">The sequence shown here is derived from an EMBL/GenBank/DDBJ whole genome shotgun (WGS) entry which is preliminary data.</text>
</comment>
<evidence type="ECO:0000313" key="3">
    <source>
        <dbReference type="EMBL" id="RZV40432.1"/>
    </source>
</evidence>
<dbReference type="InterPro" id="IPR020471">
    <property type="entry name" value="AKR"/>
</dbReference>
<keyword evidence="1" id="KW-0560">Oxidoreductase</keyword>
<name>A0A520XGV0_9DELT</name>
<dbReference type="Proteomes" id="UP000322454">
    <property type="component" value="Unassembled WGS sequence"/>
</dbReference>
<dbReference type="GO" id="GO:0005829">
    <property type="term" value="C:cytosol"/>
    <property type="evidence" value="ECO:0007669"/>
    <property type="project" value="TreeGrafter"/>
</dbReference>
<reference evidence="3 4" key="1">
    <citation type="submission" date="2019-01" db="EMBL/GenBank/DDBJ databases">
        <title>Insights into ecological role of a new deltaproteobacterial order Candidatus Sinidesulfobacterales (Sva0485) by metagenomics and metatranscriptomics.</title>
        <authorList>
            <person name="Tan S."/>
            <person name="Liu J."/>
            <person name="Fang Y."/>
            <person name="Hedlund B."/>
            <person name="Lian Z.-H."/>
            <person name="Huang L.-Y."/>
            <person name="Li J.-T."/>
            <person name="Huang L.-N."/>
            <person name="Li W.-J."/>
            <person name="Jiang H.-C."/>
            <person name="Dong H.-L."/>
            <person name="Shu W.-S."/>
        </authorList>
    </citation>
    <scope>NUCLEOTIDE SEQUENCE [LARGE SCALE GENOMIC DNA]</scope>
    <source>
        <strain evidence="3">AP4</strain>
    </source>
</reference>
<dbReference type="PRINTS" id="PR00069">
    <property type="entry name" value="ALDKETRDTASE"/>
</dbReference>
<evidence type="ECO:0000313" key="4">
    <source>
        <dbReference type="Proteomes" id="UP000322454"/>
    </source>
</evidence>
<gene>
    <name evidence="3" type="ORF">EVJ48_00480</name>
</gene>
<dbReference type="PANTHER" id="PTHR43364:SF4">
    <property type="entry name" value="NAD(P)-LINKED OXIDOREDUCTASE SUPERFAMILY PROTEIN"/>
    <property type="match status" value="1"/>
</dbReference>
<dbReference type="PANTHER" id="PTHR43364">
    <property type="entry name" value="NADH-SPECIFIC METHYLGLYOXAL REDUCTASE-RELATED"/>
    <property type="match status" value="1"/>
</dbReference>
<dbReference type="CDD" id="cd19091">
    <property type="entry name" value="AKR_PsAKR"/>
    <property type="match status" value="1"/>
</dbReference>
<evidence type="ECO:0000259" key="2">
    <source>
        <dbReference type="Pfam" id="PF00248"/>
    </source>
</evidence>
<dbReference type="Gene3D" id="3.20.20.100">
    <property type="entry name" value="NADP-dependent oxidoreductase domain"/>
    <property type="match status" value="1"/>
</dbReference>
<dbReference type="EMBL" id="SHMQ01000001">
    <property type="protein sequence ID" value="RZV40432.1"/>
    <property type="molecule type" value="Genomic_DNA"/>
</dbReference>
<sequence length="349" mass="38809">MEYVNLGNTGLKVSRLCLGTMTFGFKFRNIGAVGQEDANAMVKKAYESGINFFDTADMYSFGESEEILGNALKILNVPREKFVIATKVRSPLSEAAMNGTGDVNNAGLSRKHIIEACNNSLKRLKTDYIDLYQVHGWDLSCGLEETLEALNDLVRQGKVLYLGVSNWTARHIMKALYLAKAKNYANFVSLQAYYSLAARDLEHELLSLCNEEGLGVLTWSPLSGGFLTGKYTRQNQKPSGARRSEFNFPPIDERGFDAIDVLTGISKSKNVTIAQLSLAWLLAQKGVTSVIVGANKMSQLEDNLGSVKINLTEDEISKLSNVTMPKKLYPQWMVEWQNNRKSLNPDELK</sequence>
<proteinExistence type="predicted"/>
<protein>
    <submittedName>
        <fullName evidence="3">Aldo/keto reductase</fullName>
    </submittedName>
</protein>
<dbReference type="GO" id="GO:0016491">
    <property type="term" value="F:oxidoreductase activity"/>
    <property type="evidence" value="ECO:0007669"/>
    <property type="project" value="UniProtKB-KW"/>
</dbReference>
<evidence type="ECO:0000256" key="1">
    <source>
        <dbReference type="ARBA" id="ARBA00023002"/>
    </source>
</evidence>
<dbReference type="InterPro" id="IPR023210">
    <property type="entry name" value="NADP_OxRdtase_dom"/>
</dbReference>